<dbReference type="RefSeq" id="WP_185693040.1">
    <property type="nucleotide sequence ID" value="NZ_JACHVA010000086.1"/>
</dbReference>
<evidence type="ECO:0000256" key="1">
    <source>
        <dbReference type="SAM" id="Phobius"/>
    </source>
</evidence>
<name>A0A7X1AYI4_9BACT</name>
<dbReference type="PROSITE" id="PS00409">
    <property type="entry name" value="PROKAR_NTER_METHYL"/>
    <property type="match status" value="1"/>
</dbReference>
<keyword evidence="1" id="KW-0812">Transmembrane</keyword>
<evidence type="ECO:0000313" key="2">
    <source>
        <dbReference type="EMBL" id="MBC2602351.1"/>
    </source>
</evidence>
<dbReference type="Pfam" id="PF07963">
    <property type="entry name" value="N_methyl"/>
    <property type="match status" value="1"/>
</dbReference>
<protein>
    <submittedName>
        <fullName evidence="2">Type II secretion system protein</fullName>
    </submittedName>
</protein>
<proteinExistence type="predicted"/>
<feature type="transmembrane region" description="Helical" evidence="1">
    <location>
        <begin position="12"/>
        <end position="33"/>
    </location>
</feature>
<comment type="caution">
    <text evidence="2">The sequence shown here is derived from an EMBL/GenBank/DDBJ whole genome shotgun (WGS) entry which is preliminary data.</text>
</comment>
<keyword evidence="1" id="KW-1133">Transmembrane helix</keyword>
<dbReference type="InterPro" id="IPR045584">
    <property type="entry name" value="Pilin-like"/>
</dbReference>
<dbReference type="Proteomes" id="UP000525652">
    <property type="component" value="Unassembled WGS sequence"/>
</dbReference>
<dbReference type="AlphaFoldDB" id="A0A7X1AYI4"/>
<dbReference type="InterPro" id="IPR012902">
    <property type="entry name" value="N_methyl_site"/>
</dbReference>
<keyword evidence="1" id="KW-0472">Membrane</keyword>
<gene>
    <name evidence="2" type="ORF">H5P30_11235</name>
</gene>
<dbReference type="EMBL" id="JACHVA010000086">
    <property type="protein sequence ID" value="MBC2602351.1"/>
    <property type="molecule type" value="Genomic_DNA"/>
</dbReference>
<accession>A0A7X1AYI4</accession>
<organism evidence="2 3">
    <name type="scientific">Puniceicoccus vermicola</name>
    <dbReference type="NCBI Taxonomy" id="388746"/>
    <lineage>
        <taxon>Bacteria</taxon>
        <taxon>Pseudomonadati</taxon>
        <taxon>Verrucomicrobiota</taxon>
        <taxon>Opitutia</taxon>
        <taxon>Puniceicoccales</taxon>
        <taxon>Puniceicoccaceae</taxon>
        <taxon>Puniceicoccus</taxon>
    </lineage>
</organism>
<evidence type="ECO:0000313" key="3">
    <source>
        <dbReference type="Proteomes" id="UP000525652"/>
    </source>
</evidence>
<dbReference type="SUPFAM" id="SSF54523">
    <property type="entry name" value="Pili subunits"/>
    <property type="match status" value="1"/>
</dbReference>
<dbReference type="NCBIfam" id="TIGR02532">
    <property type="entry name" value="IV_pilin_GFxxxE"/>
    <property type="match status" value="1"/>
</dbReference>
<reference evidence="2 3" key="1">
    <citation type="submission" date="2020-07" db="EMBL/GenBank/DDBJ databases">
        <authorList>
            <person name="Feng X."/>
        </authorList>
    </citation>
    <scope>NUCLEOTIDE SEQUENCE [LARGE SCALE GENOMIC DNA]</scope>
    <source>
        <strain evidence="2 3">JCM14086</strain>
    </source>
</reference>
<keyword evidence="3" id="KW-1185">Reference proteome</keyword>
<sequence length="170" mass="19244">MQRKPHPAKGGFTLIEILLVIALIGLLSGFLLMDWGNVADSFGRRGWKQSMEESFRRAHFLAETENRRIRLRFDPEEQLMILEDAETGNQIETTSLNGVESIRRVGGASLGRGLGELRREPFFAVQFGRDGSAEPLYFEVIRNGDRSIFQNHPFSGRLLGEDEEIGPLIR</sequence>